<protein>
    <submittedName>
        <fullName evidence="2">AIPR family protein</fullName>
    </submittedName>
</protein>
<evidence type="ECO:0000313" key="3">
    <source>
        <dbReference type="Proteomes" id="UP001172911"/>
    </source>
</evidence>
<gene>
    <name evidence="2" type="ORF">P6N53_18075</name>
</gene>
<evidence type="ECO:0000313" key="2">
    <source>
        <dbReference type="EMBL" id="MDO7789121.1"/>
    </source>
</evidence>
<organism evidence="2 3">
    <name type="scientific">Desulforamulus aquiferis</name>
    <dbReference type="NCBI Taxonomy" id="1397668"/>
    <lineage>
        <taxon>Bacteria</taxon>
        <taxon>Bacillati</taxon>
        <taxon>Bacillota</taxon>
        <taxon>Clostridia</taxon>
        <taxon>Eubacteriales</taxon>
        <taxon>Peptococcaceae</taxon>
        <taxon>Desulforamulus</taxon>
    </lineage>
</organism>
<dbReference type="Proteomes" id="UP001172911">
    <property type="component" value="Unassembled WGS sequence"/>
</dbReference>
<dbReference type="InterPro" id="IPR018891">
    <property type="entry name" value="AIPR_C"/>
</dbReference>
<reference evidence="2" key="2">
    <citation type="submission" date="2023-03" db="EMBL/GenBank/DDBJ databases">
        <authorList>
            <person name="Zhang Z."/>
        </authorList>
    </citation>
    <scope>NUCLEOTIDE SEQUENCE</scope>
    <source>
        <strain evidence="2">DSA</strain>
    </source>
</reference>
<sequence length="576" mass="65038">MQFIEKFKESTSLIEKFKEDGAYLCWVMALYLERNDIIELATDGLTDGSNDKKIDFIDLDISNGKIILAQGYYSQSNNKDEAPANKASDLNTAAAWLISGNLADIPNNLRDIIKTCREAIDNDDIDSIEILYVHNLPESDNCKKELLTVAAHLSALFENKGIDIIGKELGISSIEALYRSKKSQIVIKDKIEFDSKPVFRETSDGWNAYLFSVSGDWLYNLYKRYGEDLFSANYRGFLGSGKRKKINNEIRQSAEAEPNNFWAYNNGITILTLDIDNQNEEKTTIIGASIINGAQTTGSIGSVDDNKLDNLKKIKILCRVIKCSDVGLIPKIIKTNNTQNAITSWDVYSNDTIQVSLKKKFDFYCKPYSLKRGFDDDYKSGLGIVTVAQPTLAFEGNYAEANRGKNNIFINKYLYKAVFENKKARHLLLTYTLSKAVDEIKYNVKQTPIIKQNPTENDKKKLELFRNLKFKMFFISIIADCLESIIDSSVDKNHVAISKDYAVKPIEEIINNWIAPANSVLTALVGKIKDTDINDYINNKYKYYDLCKDVSSLISMLKDTSGSKTFASVKLMIRNG</sequence>
<reference evidence="2" key="1">
    <citation type="journal article" date="2023" name="J. Hazard. Mater.">
        <title>Anaerobic biodegradation of pyrene and benzo[a]pyrene by a new sulfate-reducing Desulforamulus aquiferis strain DSA.</title>
        <authorList>
            <person name="Zhang Z."/>
            <person name="Sun J."/>
            <person name="Gong X."/>
            <person name="Wang C."/>
            <person name="Wang H."/>
        </authorList>
    </citation>
    <scope>NUCLEOTIDE SEQUENCE</scope>
    <source>
        <strain evidence="2">DSA</strain>
    </source>
</reference>
<accession>A0AAW7ZIK2</accession>
<feature type="domain" description="Abortive phage infection protein C-terminal" evidence="1">
    <location>
        <begin position="230"/>
        <end position="402"/>
    </location>
</feature>
<evidence type="ECO:0000259" key="1">
    <source>
        <dbReference type="Pfam" id="PF10592"/>
    </source>
</evidence>
<dbReference type="Pfam" id="PF10592">
    <property type="entry name" value="AIPR"/>
    <property type="match status" value="1"/>
</dbReference>
<dbReference type="EMBL" id="JARPTC010000037">
    <property type="protein sequence ID" value="MDO7789121.1"/>
    <property type="molecule type" value="Genomic_DNA"/>
</dbReference>
<proteinExistence type="predicted"/>
<name>A0AAW7ZIK2_9FIRM</name>
<dbReference type="AlphaFoldDB" id="A0AAW7ZIK2"/>
<comment type="caution">
    <text evidence="2">The sequence shown here is derived from an EMBL/GenBank/DDBJ whole genome shotgun (WGS) entry which is preliminary data.</text>
</comment>
<dbReference type="RefSeq" id="WP_304545669.1">
    <property type="nucleotide sequence ID" value="NZ_JARPTC010000037.1"/>
</dbReference>
<keyword evidence="3" id="KW-1185">Reference proteome</keyword>